<proteinExistence type="predicted"/>
<protein>
    <submittedName>
        <fullName evidence="1">Uncharacterized protein</fullName>
    </submittedName>
</protein>
<gene>
    <name evidence="1" type="ORF">C900_01719</name>
</gene>
<evidence type="ECO:0000313" key="1">
    <source>
        <dbReference type="EMBL" id="ELR72165.1"/>
    </source>
</evidence>
<dbReference type="EMBL" id="AMZN01000026">
    <property type="protein sequence ID" value="ELR72165.1"/>
    <property type="molecule type" value="Genomic_DNA"/>
</dbReference>
<accession>L8JTN2</accession>
<sequence length="78" mass="8985">MSSGPPSRELITTPLERPSLDRSFQNNLRLFTLKLDLKSFIDNLVRPKSTKKLVFPISAEERFSMTDKKKGIESPLRH</sequence>
<evidence type="ECO:0000313" key="2">
    <source>
        <dbReference type="Proteomes" id="UP000011135"/>
    </source>
</evidence>
<dbReference type="Proteomes" id="UP000011135">
    <property type="component" value="Unassembled WGS sequence"/>
</dbReference>
<dbReference type="STRING" id="1237149.C900_01719"/>
<keyword evidence="2" id="KW-1185">Reference proteome</keyword>
<organism evidence="1 2">
    <name type="scientific">Fulvivirga imtechensis AK7</name>
    <dbReference type="NCBI Taxonomy" id="1237149"/>
    <lineage>
        <taxon>Bacteria</taxon>
        <taxon>Pseudomonadati</taxon>
        <taxon>Bacteroidota</taxon>
        <taxon>Cytophagia</taxon>
        <taxon>Cytophagales</taxon>
        <taxon>Fulvivirgaceae</taxon>
        <taxon>Fulvivirga</taxon>
    </lineage>
</organism>
<dbReference type="AlphaFoldDB" id="L8JTN2"/>
<name>L8JTN2_9BACT</name>
<reference evidence="1 2" key="1">
    <citation type="submission" date="2012-12" db="EMBL/GenBank/DDBJ databases">
        <title>Genome assembly of Fulvivirga imtechensis AK7.</title>
        <authorList>
            <person name="Nupur N."/>
            <person name="Khatri I."/>
            <person name="Kumar R."/>
            <person name="Subramanian S."/>
            <person name="Pinnaka A."/>
        </authorList>
    </citation>
    <scope>NUCLEOTIDE SEQUENCE [LARGE SCALE GENOMIC DNA]</scope>
    <source>
        <strain evidence="1 2">AK7</strain>
    </source>
</reference>
<comment type="caution">
    <text evidence="1">The sequence shown here is derived from an EMBL/GenBank/DDBJ whole genome shotgun (WGS) entry which is preliminary data.</text>
</comment>